<organism evidence="3 4">
    <name type="scientific">Klenkia sesuvii</name>
    <dbReference type="NCBI Taxonomy" id="3103137"/>
    <lineage>
        <taxon>Bacteria</taxon>
        <taxon>Bacillati</taxon>
        <taxon>Actinomycetota</taxon>
        <taxon>Actinomycetes</taxon>
        <taxon>Geodermatophilales</taxon>
        <taxon>Geodermatophilaceae</taxon>
        <taxon>Klenkia</taxon>
    </lineage>
</organism>
<feature type="transmembrane region" description="Helical" evidence="1">
    <location>
        <begin position="98"/>
        <end position="120"/>
    </location>
</feature>
<dbReference type="Proteomes" id="UP001361570">
    <property type="component" value="Unassembled WGS sequence"/>
</dbReference>
<dbReference type="EMBL" id="JBAPLU010000007">
    <property type="protein sequence ID" value="MEI4271797.1"/>
    <property type="molecule type" value="Genomic_DNA"/>
</dbReference>
<feature type="transmembrane region" description="Helical" evidence="1">
    <location>
        <begin position="33"/>
        <end position="54"/>
    </location>
</feature>
<proteinExistence type="predicted"/>
<protein>
    <submittedName>
        <fullName evidence="3">TIGR03943 family protein</fullName>
    </submittedName>
</protein>
<evidence type="ECO:0000256" key="1">
    <source>
        <dbReference type="SAM" id="Phobius"/>
    </source>
</evidence>
<dbReference type="InterPro" id="IPR048447">
    <property type="entry name" value="DUF1980_C"/>
</dbReference>
<keyword evidence="1" id="KW-1133">Transmembrane helix</keyword>
<comment type="caution">
    <text evidence="3">The sequence shown here is derived from an EMBL/GenBank/DDBJ whole genome shotgun (WGS) entry which is preliminary data.</text>
</comment>
<name>A0ABU8DSG8_9ACTN</name>
<feature type="domain" description="DUF1980" evidence="2">
    <location>
        <begin position="170"/>
        <end position="265"/>
    </location>
</feature>
<dbReference type="Pfam" id="PF21537">
    <property type="entry name" value="DUF1980_C"/>
    <property type="match status" value="1"/>
</dbReference>
<gene>
    <name evidence="3" type="ORF">TEK04_08680</name>
</gene>
<evidence type="ECO:0000313" key="4">
    <source>
        <dbReference type="Proteomes" id="UP001361570"/>
    </source>
</evidence>
<evidence type="ECO:0000313" key="3">
    <source>
        <dbReference type="EMBL" id="MEI4271797.1"/>
    </source>
</evidence>
<keyword evidence="4" id="KW-1185">Reference proteome</keyword>
<reference evidence="3 4" key="1">
    <citation type="submission" date="2024-03" db="EMBL/GenBank/DDBJ databases">
        <title>Draft genome sequence of Klenkia sp. LSe6-5.</title>
        <authorList>
            <person name="Duangmal K."/>
            <person name="Chantavorakit T."/>
        </authorList>
    </citation>
    <scope>NUCLEOTIDE SEQUENCE [LARGE SCALE GENOMIC DNA]</scope>
    <source>
        <strain evidence="3 4">LSe6-5</strain>
    </source>
</reference>
<keyword evidence="1" id="KW-0472">Membrane</keyword>
<keyword evidence="1" id="KW-0812">Transmembrane</keyword>
<accession>A0ABU8DSG8</accession>
<evidence type="ECO:0000259" key="2">
    <source>
        <dbReference type="Pfam" id="PF21537"/>
    </source>
</evidence>
<dbReference type="InterPro" id="IPR015402">
    <property type="entry name" value="DUF1980"/>
</dbReference>
<sequence>MSRTVQHLVLLLLGAVTLSVSLGQDYLSYVKGGYRPVLVVAGALVVLLALHGLLRGSSERVYHRLGGLLYDSARSRAPQPRRGGRDEHDHQHEHAPRVAWLLLAPVAVLLVVAPSALGAFTAARQAAPAPVAETALAQVATNVTGLGPDDEGRPYRTMALMAYAIWSRGNPDAFEGRQVRLEGFLTPRAGGGWYVSRILISCCAADAIPVSVVLDGPATEDWQADQWVEVIGHWAPPQLHPTGGYPEAVITVDEVTPTDRPADSYED</sequence>
<dbReference type="RefSeq" id="WP_336403934.1">
    <property type="nucleotide sequence ID" value="NZ_JBAPLU010000007.1"/>
</dbReference>
<dbReference type="NCBIfam" id="TIGR03943">
    <property type="entry name" value="TIGR03943 family putative permease subunit"/>
    <property type="match status" value="1"/>
</dbReference>